<dbReference type="GO" id="GO:0004499">
    <property type="term" value="F:N,N-dimethylaniline monooxygenase activity"/>
    <property type="evidence" value="ECO:0007669"/>
    <property type="project" value="InterPro"/>
</dbReference>
<evidence type="ECO:0000256" key="2">
    <source>
        <dbReference type="ARBA" id="ARBA00004814"/>
    </source>
</evidence>
<evidence type="ECO:0000256" key="5">
    <source>
        <dbReference type="ARBA" id="ARBA00022827"/>
    </source>
</evidence>
<comment type="similarity">
    <text evidence="3 11">Belongs to the FMO family.</text>
</comment>
<dbReference type="Pfam" id="PF00743">
    <property type="entry name" value="FMO-like"/>
    <property type="match status" value="1"/>
</dbReference>
<comment type="catalytic activity">
    <reaction evidence="10">
        <text>indole-3-pyruvate + NADPH + O2 + H(+) = (indol-3-yl)acetate + CO2 + NADP(+) + H2O</text>
        <dbReference type="Rhea" id="RHEA:34331"/>
        <dbReference type="ChEBI" id="CHEBI:15377"/>
        <dbReference type="ChEBI" id="CHEBI:15378"/>
        <dbReference type="ChEBI" id="CHEBI:15379"/>
        <dbReference type="ChEBI" id="CHEBI:16526"/>
        <dbReference type="ChEBI" id="CHEBI:17640"/>
        <dbReference type="ChEBI" id="CHEBI:30854"/>
        <dbReference type="ChEBI" id="CHEBI:57783"/>
        <dbReference type="ChEBI" id="CHEBI:58349"/>
        <dbReference type="EC" id="1.14.13.168"/>
    </reaction>
</comment>
<dbReference type="PRINTS" id="PR00368">
    <property type="entry name" value="FADPNR"/>
</dbReference>
<keyword evidence="5 11" id="KW-0274">FAD</keyword>
<dbReference type="AlphaFoldDB" id="A0A0U1XET5"/>
<dbReference type="GO" id="GO:0009851">
    <property type="term" value="P:auxin biosynthetic process"/>
    <property type="evidence" value="ECO:0007669"/>
    <property type="project" value="UniProtKB-KW"/>
</dbReference>
<dbReference type="InterPro" id="IPR036188">
    <property type="entry name" value="FAD/NAD-bd_sf"/>
</dbReference>
<evidence type="ECO:0000256" key="4">
    <source>
        <dbReference type="ARBA" id="ARBA00022630"/>
    </source>
</evidence>
<reference evidence="12" key="1">
    <citation type="submission" date="2013-11" db="EMBL/GenBank/DDBJ databases">
        <title>Cloning of Flavin monooxygenase protein in Catharanthus roseus.</title>
        <authorList>
            <person name="Xu F."/>
        </authorList>
    </citation>
    <scope>NUCLEOTIDE SEQUENCE</scope>
</reference>
<evidence type="ECO:0000313" key="12">
    <source>
        <dbReference type="EMBL" id="AIS86102.1"/>
    </source>
</evidence>
<evidence type="ECO:0000256" key="1">
    <source>
        <dbReference type="ARBA" id="ARBA00001974"/>
    </source>
</evidence>
<keyword evidence="9" id="KW-0073">Auxin biosynthesis</keyword>
<dbReference type="GO" id="GO:0050661">
    <property type="term" value="F:NADP binding"/>
    <property type="evidence" value="ECO:0007669"/>
    <property type="project" value="InterPro"/>
</dbReference>
<dbReference type="Gene3D" id="3.50.50.60">
    <property type="entry name" value="FAD/NAD(P)-binding domain"/>
    <property type="match status" value="1"/>
</dbReference>
<comment type="pathway">
    <text evidence="2">Plant hormone metabolism; auxin biosynthesis.</text>
</comment>
<dbReference type="EC" id="1.-.-.-" evidence="11"/>
<dbReference type="EMBL" id="KF827426">
    <property type="protein sequence ID" value="AIS86102.1"/>
    <property type="molecule type" value="mRNA"/>
</dbReference>
<accession>A0A0U1XET5</accession>
<evidence type="ECO:0000256" key="8">
    <source>
        <dbReference type="ARBA" id="ARBA00023033"/>
    </source>
</evidence>
<keyword evidence="6" id="KW-0521">NADP</keyword>
<dbReference type="FunFam" id="3.50.50.60:FF:000100">
    <property type="entry name" value="Flavin-containing monooxygenase"/>
    <property type="match status" value="1"/>
</dbReference>
<keyword evidence="4 11" id="KW-0285">Flavoprotein</keyword>
<dbReference type="PRINTS" id="PR00469">
    <property type="entry name" value="PNDRDTASEII"/>
</dbReference>
<dbReference type="InterPro" id="IPR050982">
    <property type="entry name" value="Auxin_biosynth/cation_transpt"/>
</dbReference>
<dbReference type="GO" id="GO:0103075">
    <property type="term" value="F:indole-3-pyruvate monooxygenase activity"/>
    <property type="evidence" value="ECO:0007669"/>
    <property type="project" value="UniProtKB-EC"/>
</dbReference>
<dbReference type="GO" id="GO:0005789">
    <property type="term" value="C:endoplasmic reticulum membrane"/>
    <property type="evidence" value="ECO:0007669"/>
    <property type="project" value="TreeGrafter"/>
</dbReference>
<dbReference type="InterPro" id="IPR020946">
    <property type="entry name" value="Flavin_mOase-like"/>
</dbReference>
<evidence type="ECO:0000256" key="3">
    <source>
        <dbReference type="ARBA" id="ARBA00009183"/>
    </source>
</evidence>
<dbReference type="SUPFAM" id="SSF51905">
    <property type="entry name" value="FAD/NAD(P)-binding domain"/>
    <property type="match status" value="2"/>
</dbReference>
<protein>
    <recommendedName>
        <fullName evidence="11">Flavin-containing monooxygenase</fullName>
        <ecNumber evidence="11">1.-.-.-</ecNumber>
    </recommendedName>
</protein>
<sequence>MGSCNVEDGNQPNCLWIDGPIIVGAGPSGLAVSACLKENGVSSVILERNDCIASLWQLKTYDCLKLHLPKKFCEIPLLGFPEDFPKYPTKHQFISYLESYAKHFSIKPKFKQIVENAEFDHVIGAWRVKTEDCEYISKWLIVATGENAEAVVPEIQGIEKFHGRVVHTSSYKSGFDFKNQRVLVVGCGNSGMEVSLDLCRHNATPHMVVRNTVHILPREMFGISTFEIAMTLLKWIPVRLVDKFLLMVANFTLGNTERLGLRRPKTGPIELKNATGKTPVLDVGALSLIKAGKIKVMEGVREISRKGAKFMDGQEREFDSIILATGYKSNVPTWLKGCDFFTKEGMPRTPFPNGWKGENGLYTVGFTRRGLLGTNSDALYIARDIADQWRLIKGSKKHLQQSQEK</sequence>
<organism evidence="12">
    <name type="scientific">Catharanthus roseus</name>
    <name type="common">Madagascar periwinkle</name>
    <name type="synonym">Vinca rosea</name>
    <dbReference type="NCBI Taxonomy" id="4058"/>
    <lineage>
        <taxon>Eukaryota</taxon>
        <taxon>Viridiplantae</taxon>
        <taxon>Streptophyta</taxon>
        <taxon>Embryophyta</taxon>
        <taxon>Tracheophyta</taxon>
        <taxon>Spermatophyta</taxon>
        <taxon>Magnoliopsida</taxon>
        <taxon>eudicotyledons</taxon>
        <taxon>Gunneridae</taxon>
        <taxon>Pentapetalae</taxon>
        <taxon>asterids</taxon>
        <taxon>lamiids</taxon>
        <taxon>Gentianales</taxon>
        <taxon>Apocynaceae</taxon>
        <taxon>Rauvolfioideae</taxon>
        <taxon>Vinceae</taxon>
        <taxon>Catharanthinae</taxon>
        <taxon>Catharanthus</taxon>
    </lineage>
</organism>
<keyword evidence="7 11" id="KW-0560">Oxidoreductase</keyword>
<keyword evidence="8 11" id="KW-0503">Monooxygenase</keyword>
<dbReference type="GO" id="GO:0050660">
    <property type="term" value="F:flavin adenine dinucleotide binding"/>
    <property type="evidence" value="ECO:0007669"/>
    <property type="project" value="InterPro"/>
</dbReference>
<dbReference type="PANTHER" id="PTHR43539:SF78">
    <property type="entry name" value="FLAVIN-CONTAINING MONOOXYGENASE"/>
    <property type="match status" value="1"/>
</dbReference>
<evidence type="ECO:0000256" key="7">
    <source>
        <dbReference type="ARBA" id="ARBA00023002"/>
    </source>
</evidence>
<evidence type="ECO:0000256" key="11">
    <source>
        <dbReference type="RuleBase" id="RU361177"/>
    </source>
</evidence>
<evidence type="ECO:0000256" key="9">
    <source>
        <dbReference type="ARBA" id="ARBA00023070"/>
    </source>
</evidence>
<gene>
    <name evidence="12" type="primary">YUC1</name>
</gene>
<evidence type="ECO:0000256" key="6">
    <source>
        <dbReference type="ARBA" id="ARBA00022857"/>
    </source>
</evidence>
<dbReference type="PANTHER" id="PTHR43539">
    <property type="entry name" value="FLAVIN-BINDING MONOOXYGENASE-LIKE PROTEIN (AFU_ORTHOLOGUE AFUA_4G09220)"/>
    <property type="match status" value="1"/>
</dbReference>
<proteinExistence type="evidence at transcript level"/>
<evidence type="ECO:0000256" key="10">
    <source>
        <dbReference type="ARBA" id="ARBA00047707"/>
    </source>
</evidence>
<comment type="cofactor">
    <cofactor evidence="1 11">
        <name>FAD</name>
        <dbReference type="ChEBI" id="CHEBI:57692"/>
    </cofactor>
</comment>
<name>A0A0U1XET5_CATRO</name>